<keyword evidence="2" id="KW-1185">Reference proteome</keyword>
<reference evidence="2" key="1">
    <citation type="journal article" date="2019" name="Int. J. Syst. Evol. Microbiol.">
        <title>The Global Catalogue of Microorganisms (GCM) 10K type strain sequencing project: providing services to taxonomists for standard genome sequencing and annotation.</title>
        <authorList>
            <consortium name="The Broad Institute Genomics Platform"/>
            <consortium name="The Broad Institute Genome Sequencing Center for Infectious Disease"/>
            <person name="Wu L."/>
            <person name="Ma J."/>
        </authorList>
    </citation>
    <scope>NUCLEOTIDE SEQUENCE [LARGE SCALE GENOMIC DNA]</scope>
    <source>
        <strain evidence="2">JCM 19015</strain>
    </source>
</reference>
<evidence type="ECO:0000313" key="1">
    <source>
        <dbReference type="EMBL" id="GAA4739915.1"/>
    </source>
</evidence>
<name>A0ABP8YX60_9MICO</name>
<dbReference type="Proteomes" id="UP001500121">
    <property type="component" value="Unassembled WGS sequence"/>
</dbReference>
<evidence type="ECO:0000313" key="2">
    <source>
        <dbReference type="Proteomes" id="UP001500121"/>
    </source>
</evidence>
<accession>A0ABP8YX60</accession>
<comment type="caution">
    <text evidence="1">The sequence shown here is derived from an EMBL/GenBank/DDBJ whole genome shotgun (WGS) entry which is preliminary data.</text>
</comment>
<organism evidence="1 2">
    <name type="scientific">Amnibacterium soli</name>
    <dbReference type="NCBI Taxonomy" id="1282736"/>
    <lineage>
        <taxon>Bacteria</taxon>
        <taxon>Bacillati</taxon>
        <taxon>Actinomycetota</taxon>
        <taxon>Actinomycetes</taxon>
        <taxon>Micrococcales</taxon>
        <taxon>Microbacteriaceae</taxon>
        <taxon>Amnibacterium</taxon>
    </lineage>
</organism>
<proteinExistence type="predicted"/>
<gene>
    <name evidence="1" type="ORF">GCM10025783_08470</name>
</gene>
<sequence>MWWQGARVQRIWYANSWFSTDDQIADALMEYASVLAVLDSSDVVLLPALDTEGTRRQVRMIVGPASQILAMDSDDETIDLQSENTVEDLRNRSRRRLPDSVEIAAAMARAQHGATTPE</sequence>
<protein>
    <submittedName>
        <fullName evidence="1">Uncharacterized protein</fullName>
    </submittedName>
</protein>
<dbReference type="EMBL" id="BAABLP010000002">
    <property type="protein sequence ID" value="GAA4739915.1"/>
    <property type="molecule type" value="Genomic_DNA"/>
</dbReference>